<keyword evidence="6" id="KW-0813">Transport</keyword>
<dbReference type="EMBL" id="CP011452">
    <property type="protein sequence ID" value="AKH44185.1"/>
    <property type="molecule type" value="Genomic_DNA"/>
</dbReference>
<feature type="domain" description="MotA/TolQ/ExbB proton channel" evidence="9">
    <location>
        <begin position="100"/>
        <end position="188"/>
    </location>
</feature>
<evidence type="ECO:0000256" key="2">
    <source>
        <dbReference type="ARBA" id="ARBA00022475"/>
    </source>
</evidence>
<evidence type="ECO:0000256" key="5">
    <source>
        <dbReference type="ARBA" id="ARBA00023136"/>
    </source>
</evidence>
<dbReference type="GO" id="GO:0015031">
    <property type="term" value="P:protein transport"/>
    <property type="evidence" value="ECO:0007669"/>
    <property type="project" value="UniProtKB-KW"/>
</dbReference>
<feature type="compositionally biased region" description="Basic and acidic residues" evidence="7">
    <location>
        <begin position="210"/>
        <end position="229"/>
    </location>
</feature>
<dbReference type="PATRIC" id="fig|1267766.3.peg.3211"/>
<dbReference type="GO" id="GO:0006935">
    <property type="term" value="P:chemotaxis"/>
    <property type="evidence" value="ECO:0007669"/>
    <property type="project" value="InterPro"/>
</dbReference>
<dbReference type="Pfam" id="PF01618">
    <property type="entry name" value="MotA_ExbB"/>
    <property type="match status" value="1"/>
</dbReference>
<dbReference type="InterPro" id="IPR002898">
    <property type="entry name" value="MotA_ExbB_proton_chnl"/>
</dbReference>
<feature type="region of interest" description="Disordered" evidence="7">
    <location>
        <begin position="205"/>
        <end position="229"/>
    </location>
</feature>
<evidence type="ECO:0000259" key="9">
    <source>
        <dbReference type="Pfam" id="PF01618"/>
    </source>
</evidence>
<evidence type="ECO:0000313" key="11">
    <source>
        <dbReference type="Proteomes" id="UP000034392"/>
    </source>
</evidence>
<dbReference type="OrthoDB" id="9806929at2"/>
<feature type="transmembrane region" description="Helical" evidence="8">
    <location>
        <begin position="151"/>
        <end position="173"/>
    </location>
</feature>
<evidence type="ECO:0000256" key="7">
    <source>
        <dbReference type="SAM" id="MobiDB-lite"/>
    </source>
</evidence>
<dbReference type="STRING" id="1267766.WYH_03166"/>
<organism evidence="10 11">
    <name type="scientific">Croceibacterium atlanticum</name>
    <dbReference type="NCBI Taxonomy" id="1267766"/>
    <lineage>
        <taxon>Bacteria</taxon>
        <taxon>Pseudomonadati</taxon>
        <taxon>Pseudomonadota</taxon>
        <taxon>Alphaproteobacteria</taxon>
        <taxon>Sphingomonadales</taxon>
        <taxon>Erythrobacteraceae</taxon>
        <taxon>Croceibacterium</taxon>
    </lineage>
</organism>
<proteinExistence type="inferred from homology"/>
<keyword evidence="5 8" id="KW-0472">Membrane</keyword>
<evidence type="ECO:0000313" key="10">
    <source>
        <dbReference type="EMBL" id="AKH44185.1"/>
    </source>
</evidence>
<dbReference type="GO" id="GO:0005886">
    <property type="term" value="C:plasma membrane"/>
    <property type="evidence" value="ECO:0007669"/>
    <property type="project" value="UniProtKB-SubCell"/>
</dbReference>
<evidence type="ECO:0000256" key="4">
    <source>
        <dbReference type="ARBA" id="ARBA00022989"/>
    </source>
</evidence>
<keyword evidence="2" id="KW-1003">Cell membrane</keyword>
<sequence length="229" mass="24295">MTVTQLIDLPAIAIVLGGTIAATVLRCGWRDMRDMLRSLAQLPARPFNAASVKAELAGQVRAIQEDGLLRAELRGSGDDEFDGLSGTLIGRRSVQALYDEHERYRQKRLALAETGAGVLAAAAELAPVLGLAGTLISLGSLSSDVAEGGNYAAAIGMAITTTLYGLVIANFLFSPLAAAVKRRSSVEECARKELLDWLAQAVKDASGPRALREEVRKRAAPDGRRRNAA</sequence>
<dbReference type="KEGG" id="aay:WYH_03166"/>
<comment type="subcellular location">
    <subcellularLocation>
        <location evidence="1">Cell membrane</location>
        <topology evidence="1">Multi-pass membrane protein</topology>
    </subcellularLocation>
    <subcellularLocation>
        <location evidence="6">Membrane</location>
        <topology evidence="6">Multi-pass membrane protein</topology>
    </subcellularLocation>
</comment>
<dbReference type="RefSeq" id="WP_046904567.1">
    <property type="nucleotide sequence ID" value="NZ_CP011452.2"/>
</dbReference>
<name>A0A0F7KZC4_9SPHN</name>
<dbReference type="GO" id="GO:0071978">
    <property type="term" value="P:bacterial-type flagellum-dependent swarming motility"/>
    <property type="evidence" value="ECO:0007669"/>
    <property type="project" value="InterPro"/>
</dbReference>
<dbReference type="Proteomes" id="UP000034392">
    <property type="component" value="Chromosome"/>
</dbReference>
<gene>
    <name evidence="10" type="primary">pomA</name>
    <name evidence="10" type="ORF">WYH_03166</name>
</gene>
<evidence type="ECO:0000256" key="3">
    <source>
        <dbReference type="ARBA" id="ARBA00022692"/>
    </source>
</evidence>
<feature type="transmembrane region" description="Helical" evidence="8">
    <location>
        <begin position="6"/>
        <end position="29"/>
    </location>
</feature>
<keyword evidence="11" id="KW-1185">Reference proteome</keyword>
<evidence type="ECO:0000256" key="8">
    <source>
        <dbReference type="SAM" id="Phobius"/>
    </source>
</evidence>
<reference evidence="10" key="1">
    <citation type="submission" date="2015-05" db="EMBL/GenBank/DDBJ databases">
        <title>The complete genome of Altererythrobacter atlanticus strain 26DY36.</title>
        <authorList>
            <person name="Wu Y.-H."/>
            <person name="Cheng H."/>
            <person name="Wu X.-W."/>
        </authorList>
    </citation>
    <scope>NUCLEOTIDE SEQUENCE [LARGE SCALE GENOMIC DNA]</scope>
    <source>
        <strain evidence="10">26DY36</strain>
    </source>
</reference>
<evidence type="ECO:0000256" key="1">
    <source>
        <dbReference type="ARBA" id="ARBA00004651"/>
    </source>
</evidence>
<evidence type="ECO:0000256" key="6">
    <source>
        <dbReference type="RuleBase" id="RU004057"/>
    </source>
</evidence>
<keyword evidence="4 8" id="KW-1133">Transmembrane helix</keyword>
<keyword evidence="6" id="KW-0653">Protein transport</keyword>
<protein>
    <submittedName>
        <fullName evidence="10">Chemotaxis protein PomA</fullName>
    </submittedName>
</protein>
<dbReference type="InterPro" id="IPR047055">
    <property type="entry name" value="MotA-like"/>
</dbReference>
<dbReference type="AlphaFoldDB" id="A0A0F7KZC4"/>
<dbReference type="PANTHER" id="PTHR30433">
    <property type="entry name" value="CHEMOTAXIS PROTEIN MOTA"/>
    <property type="match status" value="1"/>
</dbReference>
<accession>A0A0F7KZC4</accession>
<keyword evidence="3 8" id="KW-0812">Transmembrane</keyword>
<feature type="transmembrane region" description="Helical" evidence="8">
    <location>
        <begin position="115"/>
        <end position="139"/>
    </location>
</feature>
<comment type="similarity">
    <text evidence="6">Belongs to the exbB/tolQ family.</text>
</comment>